<feature type="transmembrane region" description="Helical" evidence="5">
    <location>
        <begin position="213"/>
        <end position="236"/>
    </location>
</feature>
<gene>
    <name evidence="7" type="ordered locus">SPO0393</name>
</gene>
<dbReference type="Proteomes" id="UP000001023">
    <property type="component" value="Chromosome"/>
</dbReference>
<evidence type="ECO:0000259" key="6">
    <source>
        <dbReference type="Pfam" id="PF01694"/>
    </source>
</evidence>
<reference evidence="7 8" key="1">
    <citation type="journal article" date="2004" name="Nature">
        <title>Genome sequence of Silicibacter pomeroyi reveals adaptations to the marine environment.</title>
        <authorList>
            <person name="Moran M.A."/>
            <person name="Buchan A."/>
            <person name="Gonzalez J.M."/>
            <person name="Heidelberg J.F."/>
            <person name="Whitman W.B."/>
            <person name="Kiene R.P."/>
            <person name="Henriksen J.R."/>
            <person name="King G.M."/>
            <person name="Belas R."/>
            <person name="Fuqua C."/>
            <person name="Brinkac L."/>
            <person name="Lewis M."/>
            <person name="Johri S."/>
            <person name="Weaver B."/>
            <person name="Pai G."/>
            <person name="Eisen J.A."/>
            <person name="Rahe E."/>
            <person name="Sheldon W.M."/>
            <person name="Ye W."/>
            <person name="Miller T.R."/>
            <person name="Carlton J."/>
            <person name="Rasko D.A."/>
            <person name="Paulsen I.T."/>
            <person name="Ren Q."/>
            <person name="Daugherty S.C."/>
            <person name="Deboy R.T."/>
            <person name="Dodson R.J."/>
            <person name="Durkin A.S."/>
            <person name="Madupu R."/>
            <person name="Nelson W.C."/>
            <person name="Sullivan S.A."/>
            <person name="Rosovitz M.J."/>
            <person name="Haft D.H."/>
            <person name="Selengut J."/>
            <person name="Ward N."/>
        </authorList>
    </citation>
    <scope>NUCLEOTIDE SEQUENCE [LARGE SCALE GENOMIC DNA]</scope>
    <source>
        <strain evidence="8">ATCC 700808 / DSM 15171 / DSS-3</strain>
    </source>
</reference>
<proteinExistence type="predicted"/>
<feature type="transmembrane region" description="Helical" evidence="5">
    <location>
        <begin position="55"/>
        <end position="75"/>
    </location>
</feature>
<dbReference type="HOGENOM" id="CLU_1188778_0_0_5"/>
<keyword evidence="8" id="KW-1185">Reference proteome</keyword>
<dbReference type="PaxDb" id="246200-SPO0393"/>
<feature type="transmembrane region" description="Helical" evidence="5">
    <location>
        <begin position="123"/>
        <end position="143"/>
    </location>
</feature>
<evidence type="ECO:0000256" key="2">
    <source>
        <dbReference type="ARBA" id="ARBA00022692"/>
    </source>
</evidence>
<evidence type="ECO:0000256" key="4">
    <source>
        <dbReference type="ARBA" id="ARBA00023136"/>
    </source>
</evidence>
<evidence type="ECO:0000256" key="1">
    <source>
        <dbReference type="ARBA" id="ARBA00004141"/>
    </source>
</evidence>
<dbReference type="InterPro" id="IPR022764">
    <property type="entry name" value="Peptidase_S54_rhomboid_dom"/>
</dbReference>
<organism evidence="7 8">
    <name type="scientific">Ruegeria pomeroyi (strain ATCC 700808 / DSM 15171 / DSS-3)</name>
    <name type="common">Silicibacter pomeroyi</name>
    <dbReference type="NCBI Taxonomy" id="246200"/>
    <lineage>
        <taxon>Bacteria</taxon>
        <taxon>Pseudomonadati</taxon>
        <taxon>Pseudomonadota</taxon>
        <taxon>Alphaproteobacteria</taxon>
        <taxon>Rhodobacterales</taxon>
        <taxon>Roseobacteraceae</taxon>
        <taxon>Ruegeria</taxon>
    </lineage>
</organism>
<keyword evidence="4 5" id="KW-0472">Membrane</keyword>
<dbReference type="Pfam" id="PF01694">
    <property type="entry name" value="Rhomboid"/>
    <property type="match status" value="1"/>
</dbReference>
<dbReference type="SUPFAM" id="SSF144091">
    <property type="entry name" value="Rhomboid-like"/>
    <property type="match status" value="1"/>
</dbReference>
<evidence type="ECO:0000313" key="7">
    <source>
        <dbReference type="EMBL" id="AAV93711.1"/>
    </source>
</evidence>
<protein>
    <submittedName>
        <fullName evidence="7">Rhomboid family protein</fullName>
    </submittedName>
</protein>
<dbReference type="STRING" id="246200.SPO0393"/>
<feature type="transmembrane region" description="Helical" evidence="5">
    <location>
        <begin position="181"/>
        <end position="201"/>
    </location>
</feature>
<dbReference type="EMBL" id="CP000031">
    <property type="protein sequence ID" value="AAV93711.1"/>
    <property type="molecule type" value="Genomic_DNA"/>
</dbReference>
<dbReference type="eggNOG" id="COG0705">
    <property type="taxonomic scope" value="Bacteria"/>
</dbReference>
<keyword evidence="2 5" id="KW-0812">Transmembrane</keyword>
<dbReference type="AlphaFoldDB" id="Q5LWE9"/>
<comment type="subcellular location">
    <subcellularLocation>
        <location evidence="1">Membrane</location>
        <topology evidence="1">Multi-pass membrane protein</topology>
    </subcellularLocation>
</comment>
<name>Q5LWE9_RUEPO</name>
<dbReference type="GO" id="GO:0004252">
    <property type="term" value="F:serine-type endopeptidase activity"/>
    <property type="evidence" value="ECO:0007669"/>
    <property type="project" value="InterPro"/>
</dbReference>
<evidence type="ECO:0000256" key="3">
    <source>
        <dbReference type="ARBA" id="ARBA00022989"/>
    </source>
</evidence>
<feature type="transmembrane region" description="Helical" evidence="5">
    <location>
        <begin position="155"/>
        <end position="175"/>
    </location>
</feature>
<dbReference type="Gene3D" id="1.20.1540.10">
    <property type="entry name" value="Rhomboid-like"/>
    <property type="match status" value="1"/>
</dbReference>
<evidence type="ECO:0000313" key="8">
    <source>
        <dbReference type="Proteomes" id="UP000001023"/>
    </source>
</evidence>
<dbReference type="KEGG" id="sil:SPO0393"/>
<dbReference type="GO" id="GO:0016020">
    <property type="term" value="C:membrane"/>
    <property type="evidence" value="ECO:0007669"/>
    <property type="project" value="UniProtKB-SubCell"/>
</dbReference>
<accession>Q5LWE9</accession>
<keyword evidence="3 5" id="KW-1133">Transmembrane helix</keyword>
<feature type="domain" description="Peptidase S54 rhomboid" evidence="6">
    <location>
        <begin position="117"/>
        <end position="256"/>
    </location>
</feature>
<feature type="transmembrane region" description="Helical" evidence="5">
    <location>
        <begin position="242"/>
        <end position="261"/>
    </location>
</feature>
<dbReference type="InterPro" id="IPR035952">
    <property type="entry name" value="Rhomboid-like_sf"/>
</dbReference>
<feature type="transmembrane region" description="Helical" evidence="5">
    <location>
        <begin position="87"/>
        <end position="108"/>
    </location>
</feature>
<sequence>MPENTRGVNWVSVMMGNSRLENSVPVAYPWGKGTSTAAKGPPMSSDNDTSPVNPLPPVVVALVLFIMGIEITFSLGARGIVGGPQAVGWRLAAMQSYAFSPDILTWMWETGRWPVEHVIRLVSYPFVSVSFTQSLFVCVFVLAMGKMVAESFGSLAMLVVFLVSGIGGALGYALLTGSPVALIGGFPPVYGLIGAFTWLLWRKLSLVGQHQARAFSLIAFLMGAQLLFGLLFGGGLDWVADLAGFATGFALSFLLSPGGWARMRGRIRHD</sequence>
<reference evidence="7 8" key="2">
    <citation type="journal article" date="2014" name="Stand. Genomic Sci.">
        <title>An updated genome annotation for the model marine bacterium Ruegeria pomeroyi DSS-3.</title>
        <authorList>
            <person name="Rivers A.R."/>
            <person name="Smith C.B."/>
            <person name="Moran M.A."/>
        </authorList>
    </citation>
    <scope>GENOME REANNOTATION</scope>
    <source>
        <strain evidence="8">ATCC 700808 / DSM 15171 / DSS-3</strain>
    </source>
</reference>
<evidence type="ECO:0000256" key="5">
    <source>
        <dbReference type="SAM" id="Phobius"/>
    </source>
</evidence>